<accession>A0A9P4P3G2</accession>
<reference evidence="2" key="1">
    <citation type="journal article" date="2020" name="Stud. Mycol.">
        <title>101 Dothideomycetes genomes: a test case for predicting lifestyles and emergence of pathogens.</title>
        <authorList>
            <person name="Haridas S."/>
            <person name="Albert R."/>
            <person name="Binder M."/>
            <person name="Bloem J."/>
            <person name="Labutti K."/>
            <person name="Salamov A."/>
            <person name="Andreopoulos B."/>
            <person name="Baker S."/>
            <person name="Barry K."/>
            <person name="Bills G."/>
            <person name="Bluhm B."/>
            <person name="Cannon C."/>
            <person name="Castanera R."/>
            <person name="Culley D."/>
            <person name="Daum C."/>
            <person name="Ezra D."/>
            <person name="Gonzalez J."/>
            <person name="Henrissat B."/>
            <person name="Kuo A."/>
            <person name="Liang C."/>
            <person name="Lipzen A."/>
            <person name="Lutzoni F."/>
            <person name="Magnuson J."/>
            <person name="Mondo S."/>
            <person name="Nolan M."/>
            <person name="Ohm R."/>
            <person name="Pangilinan J."/>
            <person name="Park H.-J."/>
            <person name="Ramirez L."/>
            <person name="Alfaro M."/>
            <person name="Sun H."/>
            <person name="Tritt A."/>
            <person name="Yoshinaga Y."/>
            <person name="Zwiers L.-H."/>
            <person name="Turgeon B."/>
            <person name="Goodwin S."/>
            <person name="Spatafora J."/>
            <person name="Crous P."/>
            <person name="Grigoriev I."/>
        </authorList>
    </citation>
    <scope>NUCLEOTIDE SEQUENCE</scope>
    <source>
        <strain evidence="2">CBS 130266</strain>
    </source>
</reference>
<dbReference type="Proteomes" id="UP000800235">
    <property type="component" value="Unassembled WGS sequence"/>
</dbReference>
<feature type="compositionally biased region" description="Low complexity" evidence="1">
    <location>
        <begin position="9"/>
        <end position="25"/>
    </location>
</feature>
<dbReference type="AlphaFoldDB" id="A0A9P4P3G2"/>
<gene>
    <name evidence="2" type="ORF">EJ08DRAFT_692516</name>
</gene>
<organism evidence="2 3">
    <name type="scientific">Tothia fuscella</name>
    <dbReference type="NCBI Taxonomy" id="1048955"/>
    <lineage>
        <taxon>Eukaryota</taxon>
        <taxon>Fungi</taxon>
        <taxon>Dikarya</taxon>
        <taxon>Ascomycota</taxon>
        <taxon>Pezizomycotina</taxon>
        <taxon>Dothideomycetes</taxon>
        <taxon>Pleosporomycetidae</taxon>
        <taxon>Venturiales</taxon>
        <taxon>Cylindrosympodiaceae</taxon>
        <taxon>Tothia</taxon>
    </lineage>
</organism>
<evidence type="ECO:0000256" key="1">
    <source>
        <dbReference type="SAM" id="MobiDB-lite"/>
    </source>
</evidence>
<name>A0A9P4P3G2_9PEZI</name>
<feature type="region of interest" description="Disordered" evidence="1">
    <location>
        <begin position="1"/>
        <end position="72"/>
    </location>
</feature>
<comment type="caution">
    <text evidence="2">The sequence shown here is derived from an EMBL/GenBank/DDBJ whole genome shotgun (WGS) entry which is preliminary data.</text>
</comment>
<keyword evidence="3" id="KW-1185">Reference proteome</keyword>
<dbReference type="EMBL" id="MU007012">
    <property type="protein sequence ID" value="KAF2435944.1"/>
    <property type="molecule type" value="Genomic_DNA"/>
</dbReference>
<protein>
    <submittedName>
        <fullName evidence="2">Uncharacterized protein</fullName>
    </submittedName>
</protein>
<sequence>MADHEYTEESSAVGSGSVPESSGPSLEHVLTNGTEQSEAVSVSQTEEQPSSSPTSPNREITDHALGGPNLQDSGQATLILQISSTCPYHNAAFSSWANGGSDGLAGTATLVRYIDGTPGERYAIYHGENGLSTTRHDCTCCEVDLEFDEDEIKKTGVLQSTLVDVS</sequence>
<evidence type="ECO:0000313" key="2">
    <source>
        <dbReference type="EMBL" id="KAF2435944.1"/>
    </source>
</evidence>
<proteinExistence type="predicted"/>
<evidence type="ECO:0000313" key="3">
    <source>
        <dbReference type="Proteomes" id="UP000800235"/>
    </source>
</evidence>
<feature type="compositionally biased region" description="Low complexity" evidence="1">
    <location>
        <begin position="40"/>
        <end position="55"/>
    </location>
</feature>